<gene>
    <name evidence="3" type="ORF">UFOPK1762_00892</name>
    <name evidence="4" type="ORF">UFOPK2624_00755</name>
    <name evidence="5" type="ORF">UFOPK2969_00756</name>
    <name evidence="2" type="ORF">UFOPK3331_00939</name>
</gene>
<dbReference type="PROSITE" id="PS51857">
    <property type="entry name" value="CSD_2"/>
    <property type="match status" value="1"/>
</dbReference>
<evidence type="ECO:0000259" key="1">
    <source>
        <dbReference type="PROSITE" id="PS51857"/>
    </source>
</evidence>
<sequence length="79" mass="8219">MSTSPQTVPLSDGRGVVASFDDPRGIGVIRRDDGTDYPFHCTAITNGTRTIEVGAAVSFSVAPGRMGHWEAIAITTVGA</sequence>
<evidence type="ECO:0000313" key="4">
    <source>
        <dbReference type="EMBL" id="CAB4704790.1"/>
    </source>
</evidence>
<proteinExistence type="predicted"/>
<dbReference type="SUPFAM" id="SSF50249">
    <property type="entry name" value="Nucleic acid-binding proteins"/>
    <property type="match status" value="1"/>
</dbReference>
<dbReference type="Gene3D" id="2.40.50.140">
    <property type="entry name" value="Nucleic acid-binding proteins"/>
    <property type="match status" value="1"/>
</dbReference>
<evidence type="ECO:0000313" key="5">
    <source>
        <dbReference type="EMBL" id="CAB4790459.1"/>
    </source>
</evidence>
<dbReference type="InterPro" id="IPR012340">
    <property type="entry name" value="NA-bd_OB-fold"/>
</dbReference>
<dbReference type="EMBL" id="CAEZTY010000026">
    <property type="protein sequence ID" value="CAB4584551.1"/>
    <property type="molecule type" value="Genomic_DNA"/>
</dbReference>
<dbReference type="EMBL" id="CAEZXY010000023">
    <property type="protein sequence ID" value="CAB4704790.1"/>
    <property type="molecule type" value="Genomic_DNA"/>
</dbReference>
<evidence type="ECO:0000313" key="3">
    <source>
        <dbReference type="EMBL" id="CAB4584551.1"/>
    </source>
</evidence>
<dbReference type="InterPro" id="IPR002059">
    <property type="entry name" value="CSP_DNA-bd"/>
</dbReference>
<name>A0A6J6PZ20_9ZZZZ</name>
<dbReference type="EMBL" id="CAESAL010000027">
    <property type="protein sequence ID" value="CAB4340517.1"/>
    <property type="molecule type" value="Genomic_DNA"/>
</dbReference>
<evidence type="ECO:0000313" key="2">
    <source>
        <dbReference type="EMBL" id="CAB4340517.1"/>
    </source>
</evidence>
<accession>A0A6J6PZ20</accession>
<feature type="domain" description="CSD" evidence="1">
    <location>
        <begin position="12"/>
        <end position="76"/>
    </location>
</feature>
<reference evidence="4" key="1">
    <citation type="submission" date="2020-05" db="EMBL/GenBank/DDBJ databases">
        <authorList>
            <person name="Chiriac C."/>
            <person name="Salcher M."/>
            <person name="Ghai R."/>
            <person name="Kavagutti S V."/>
        </authorList>
    </citation>
    <scope>NUCLEOTIDE SEQUENCE</scope>
</reference>
<dbReference type="AlphaFoldDB" id="A0A6J6PZ20"/>
<dbReference type="EMBL" id="CAFAAD010000044">
    <property type="protein sequence ID" value="CAB4790459.1"/>
    <property type="molecule type" value="Genomic_DNA"/>
</dbReference>
<organism evidence="4">
    <name type="scientific">freshwater metagenome</name>
    <dbReference type="NCBI Taxonomy" id="449393"/>
    <lineage>
        <taxon>unclassified sequences</taxon>
        <taxon>metagenomes</taxon>
        <taxon>ecological metagenomes</taxon>
    </lineage>
</organism>
<protein>
    <submittedName>
        <fullName evidence="4">Unannotated protein</fullName>
    </submittedName>
</protein>
<dbReference type="GO" id="GO:0003676">
    <property type="term" value="F:nucleic acid binding"/>
    <property type="evidence" value="ECO:0007669"/>
    <property type="project" value="InterPro"/>
</dbReference>
<dbReference type="Pfam" id="PF00313">
    <property type="entry name" value="CSD"/>
    <property type="match status" value="1"/>
</dbReference>